<sequence>MTTQTGRRVVVTGIGLLTGLGAGQAENWRRMTAGDTAIGPLRGFDPSSLRTRIGAEIVDFDPSLYAARRTLRSTTREDQLALAGVSLAVEDSGLDLDRVEPERLAVFLGGNKEISKPQHLIDGALAVRDENGQASERVLGERMESSFYPLFYVDGLQAAALFYVSQRYGAKGANAYFHGTADSGATAIGRAYRSIRRGESDVAVAGGFDAAVSFWVMSKMDGLGVLSDRNELGTGAFQPYDKERTGSVLGEGAAVVVLEDAEAAAARSATVYAEIGGVGSAFDVGAMVTPEPSGGALTASITAALREAGVDGDGPDYIATHGCATRLGDTSECVGIRAALGGAGDRVMASSVKPATGHLVAAAGALNAAVCALAIHHGVVPPTLNLHAPDPECDFDWVPGEAREVPVTTALALARGLEGQNVALALRAV</sequence>
<protein>
    <submittedName>
        <fullName evidence="5">Beta-ketoacyl-[acyl-carrier-protein] synthase family protein</fullName>
    </submittedName>
</protein>
<dbReference type="InterPro" id="IPR016039">
    <property type="entry name" value="Thiolase-like"/>
</dbReference>
<evidence type="ECO:0000313" key="5">
    <source>
        <dbReference type="EMBL" id="NED99169.1"/>
    </source>
</evidence>
<dbReference type="EMBL" id="JAAGOA010000002">
    <property type="protein sequence ID" value="NED99169.1"/>
    <property type="molecule type" value="Genomic_DNA"/>
</dbReference>
<keyword evidence="2 3" id="KW-0808">Transferase</keyword>
<dbReference type="InterPro" id="IPR020841">
    <property type="entry name" value="PKS_Beta-ketoAc_synthase_dom"/>
</dbReference>
<gene>
    <name evidence="5" type="ORF">G1H10_03200</name>
</gene>
<evidence type="ECO:0000256" key="1">
    <source>
        <dbReference type="ARBA" id="ARBA00008467"/>
    </source>
</evidence>
<dbReference type="SUPFAM" id="SSF53901">
    <property type="entry name" value="Thiolase-like"/>
    <property type="match status" value="2"/>
</dbReference>
<organism evidence="5 6">
    <name type="scientific">Phytoactinopolyspora halotolerans</name>
    <dbReference type="NCBI Taxonomy" id="1981512"/>
    <lineage>
        <taxon>Bacteria</taxon>
        <taxon>Bacillati</taxon>
        <taxon>Actinomycetota</taxon>
        <taxon>Actinomycetes</taxon>
        <taxon>Jiangellales</taxon>
        <taxon>Jiangellaceae</taxon>
        <taxon>Phytoactinopolyspora</taxon>
    </lineage>
</organism>
<dbReference type="CDD" id="cd00834">
    <property type="entry name" value="KAS_I_II"/>
    <property type="match status" value="1"/>
</dbReference>
<dbReference type="PANTHER" id="PTHR11712:SF336">
    <property type="entry name" value="3-OXOACYL-[ACYL-CARRIER-PROTEIN] SYNTHASE, MITOCHONDRIAL"/>
    <property type="match status" value="1"/>
</dbReference>
<comment type="similarity">
    <text evidence="1 3">Belongs to the thiolase-like superfamily. Beta-ketoacyl-ACP synthases family.</text>
</comment>
<name>A0A6L9S541_9ACTN</name>
<dbReference type="RefSeq" id="WP_163732592.1">
    <property type="nucleotide sequence ID" value="NZ_JAAGOA010000002.1"/>
</dbReference>
<reference evidence="5 6" key="1">
    <citation type="submission" date="2020-02" db="EMBL/GenBank/DDBJ databases">
        <authorList>
            <person name="Li X.-J."/>
            <person name="Han X.-M."/>
        </authorList>
    </citation>
    <scope>NUCLEOTIDE SEQUENCE [LARGE SCALE GENOMIC DNA]</scope>
    <source>
        <strain evidence="5 6">CCTCC AB 2017055</strain>
    </source>
</reference>
<dbReference type="InterPro" id="IPR000794">
    <property type="entry name" value="Beta-ketoacyl_synthase"/>
</dbReference>
<dbReference type="Pfam" id="PF02801">
    <property type="entry name" value="Ketoacyl-synt_C"/>
    <property type="match status" value="1"/>
</dbReference>
<evidence type="ECO:0000259" key="4">
    <source>
        <dbReference type="PROSITE" id="PS52004"/>
    </source>
</evidence>
<dbReference type="Pfam" id="PF00109">
    <property type="entry name" value="ketoacyl-synt"/>
    <property type="match status" value="1"/>
</dbReference>
<dbReference type="PANTHER" id="PTHR11712">
    <property type="entry name" value="POLYKETIDE SYNTHASE-RELATED"/>
    <property type="match status" value="1"/>
</dbReference>
<evidence type="ECO:0000256" key="3">
    <source>
        <dbReference type="RuleBase" id="RU003694"/>
    </source>
</evidence>
<accession>A0A6L9S541</accession>
<dbReference type="InterPro" id="IPR014031">
    <property type="entry name" value="Ketoacyl_synth_C"/>
</dbReference>
<comment type="caution">
    <text evidence="5">The sequence shown here is derived from an EMBL/GenBank/DDBJ whole genome shotgun (WGS) entry which is preliminary data.</text>
</comment>
<dbReference type="AlphaFoldDB" id="A0A6L9S541"/>
<evidence type="ECO:0000313" key="6">
    <source>
        <dbReference type="Proteomes" id="UP000475214"/>
    </source>
</evidence>
<proteinExistence type="inferred from homology"/>
<dbReference type="GO" id="GO:0004315">
    <property type="term" value="F:3-oxoacyl-[acyl-carrier-protein] synthase activity"/>
    <property type="evidence" value="ECO:0007669"/>
    <property type="project" value="TreeGrafter"/>
</dbReference>
<dbReference type="Gene3D" id="3.40.47.10">
    <property type="match status" value="2"/>
</dbReference>
<dbReference type="InterPro" id="IPR014030">
    <property type="entry name" value="Ketoacyl_synth_N"/>
</dbReference>
<keyword evidence="6" id="KW-1185">Reference proteome</keyword>
<dbReference type="PROSITE" id="PS52004">
    <property type="entry name" value="KS3_2"/>
    <property type="match status" value="1"/>
</dbReference>
<evidence type="ECO:0000256" key="2">
    <source>
        <dbReference type="ARBA" id="ARBA00022679"/>
    </source>
</evidence>
<feature type="domain" description="Ketosynthase family 3 (KS3)" evidence="4">
    <location>
        <begin position="6"/>
        <end position="428"/>
    </location>
</feature>
<dbReference type="GO" id="GO:0006633">
    <property type="term" value="P:fatty acid biosynthetic process"/>
    <property type="evidence" value="ECO:0007669"/>
    <property type="project" value="TreeGrafter"/>
</dbReference>
<dbReference type="SMART" id="SM00825">
    <property type="entry name" value="PKS_KS"/>
    <property type="match status" value="1"/>
</dbReference>
<dbReference type="Proteomes" id="UP000475214">
    <property type="component" value="Unassembled WGS sequence"/>
</dbReference>